<dbReference type="EMBL" id="SSMQ01000017">
    <property type="protein sequence ID" value="TKD07319.1"/>
    <property type="molecule type" value="Genomic_DNA"/>
</dbReference>
<name>A0A4U1JBC4_9BACT</name>
<sequence length="418" mass="44809">MFGTLLAESLARALDTDVAYGCVEVLPTEFAAQYAGILREHAKSRVILADAHAADAVAPFPVHPKGDRGSDIFAGTLDIGASGQEQDGIVAALLGLLDEIARAGGYPRVMVVDSLSDGYNLGAQAPRILADELCKMAAERGMILILLEETMEHRHSAWSFATDVVIELGAVLEDSPNDLSHRAARRMVVSKNRLGPSVPGGHSFTIGSARGLRVYPRPWVYESTTAKGILFAGWPKGGPGMQAWGSGWSPPAAWPALRGSVVAVSGPHGVRRAAMSIGDAEEAGVDVRLSFTRAVDDDEPQQGRFVVDCQGPFLSGDWLLAITLDLCNKAIHEGKSIRRVLVGDLQVIRTFRDPDGIRRACMVLARVLREQGVPIILFETGTHPQISDFADVIASPSGGQDIVFHDLRTDVRLQAPFP</sequence>
<organism evidence="1 2">
    <name type="scientific">Polyangium fumosum</name>
    <dbReference type="NCBI Taxonomy" id="889272"/>
    <lineage>
        <taxon>Bacteria</taxon>
        <taxon>Pseudomonadati</taxon>
        <taxon>Myxococcota</taxon>
        <taxon>Polyangia</taxon>
        <taxon>Polyangiales</taxon>
        <taxon>Polyangiaceae</taxon>
        <taxon>Polyangium</taxon>
    </lineage>
</organism>
<proteinExistence type="predicted"/>
<comment type="caution">
    <text evidence="1">The sequence shown here is derived from an EMBL/GenBank/DDBJ whole genome shotgun (WGS) entry which is preliminary data.</text>
</comment>
<dbReference type="InterPro" id="IPR027417">
    <property type="entry name" value="P-loop_NTPase"/>
</dbReference>
<accession>A0A4U1JBC4</accession>
<dbReference type="AlphaFoldDB" id="A0A4U1JBC4"/>
<reference evidence="1 2" key="1">
    <citation type="submission" date="2019-04" db="EMBL/GenBank/DDBJ databases">
        <authorList>
            <person name="Li Y."/>
            <person name="Wang J."/>
        </authorList>
    </citation>
    <scope>NUCLEOTIDE SEQUENCE [LARGE SCALE GENOMIC DNA]</scope>
    <source>
        <strain evidence="1 2">DSM 14668</strain>
    </source>
</reference>
<dbReference type="Gene3D" id="3.40.50.300">
    <property type="entry name" value="P-loop containing nucleotide triphosphate hydrolases"/>
    <property type="match status" value="1"/>
</dbReference>
<dbReference type="RefSeq" id="WP_136930234.1">
    <property type="nucleotide sequence ID" value="NZ_SSMQ01000017.1"/>
</dbReference>
<keyword evidence="2" id="KW-1185">Reference proteome</keyword>
<dbReference type="Proteomes" id="UP000309215">
    <property type="component" value="Unassembled WGS sequence"/>
</dbReference>
<evidence type="ECO:0000313" key="1">
    <source>
        <dbReference type="EMBL" id="TKD07319.1"/>
    </source>
</evidence>
<gene>
    <name evidence="1" type="ORF">E8A74_17860</name>
</gene>
<protein>
    <submittedName>
        <fullName evidence="1">Uncharacterized protein</fullName>
    </submittedName>
</protein>
<evidence type="ECO:0000313" key="2">
    <source>
        <dbReference type="Proteomes" id="UP000309215"/>
    </source>
</evidence>
<dbReference type="SUPFAM" id="SSF52540">
    <property type="entry name" value="P-loop containing nucleoside triphosphate hydrolases"/>
    <property type="match status" value="1"/>
</dbReference>